<feature type="region of interest" description="Disordered" evidence="2">
    <location>
        <begin position="192"/>
        <end position="233"/>
    </location>
</feature>
<organism evidence="4 5">
    <name type="scientific">Rotaria socialis</name>
    <dbReference type="NCBI Taxonomy" id="392032"/>
    <lineage>
        <taxon>Eukaryota</taxon>
        <taxon>Metazoa</taxon>
        <taxon>Spiralia</taxon>
        <taxon>Gnathifera</taxon>
        <taxon>Rotifera</taxon>
        <taxon>Eurotatoria</taxon>
        <taxon>Bdelloidea</taxon>
        <taxon>Philodinida</taxon>
        <taxon>Philodinidae</taxon>
        <taxon>Rotaria</taxon>
    </lineage>
</organism>
<evidence type="ECO:0000256" key="1">
    <source>
        <dbReference type="ARBA" id="ARBA00023157"/>
    </source>
</evidence>
<gene>
    <name evidence="4" type="ORF">UJA718_LOCUS12163</name>
</gene>
<proteinExistence type="predicted"/>
<dbReference type="GO" id="GO:0051321">
    <property type="term" value="P:meiotic cell cycle"/>
    <property type="evidence" value="ECO:0007669"/>
    <property type="project" value="InterPro"/>
</dbReference>
<keyword evidence="1" id="KW-1015">Disulfide bond</keyword>
<dbReference type="SMART" id="SM00741">
    <property type="entry name" value="SapB"/>
    <property type="match status" value="1"/>
</dbReference>
<dbReference type="InterPro" id="IPR027963">
    <property type="entry name" value="MEIOC"/>
</dbReference>
<dbReference type="PANTHER" id="PTHR15010:SF0">
    <property type="entry name" value="ACYLOXYACYL HYDROLASE"/>
    <property type="match status" value="1"/>
</dbReference>
<dbReference type="SUPFAM" id="SSF47862">
    <property type="entry name" value="Saposin"/>
    <property type="match status" value="1"/>
</dbReference>
<dbReference type="PROSITE" id="PS50015">
    <property type="entry name" value="SAP_B"/>
    <property type="match status" value="1"/>
</dbReference>
<feature type="region of interest" description="Disordered" evidence="2">
    <location>
        <begin position="251"/>
        <end position="270"/>
    </location>
</feature>
<keyword evidence="5" id="KW-1185">Reference proteome</keyword>
<dbReference type="GO" id="GO:0005509">
    <property type="term" value="F:calcium ion binding"/>
    <property type="evidence" value="ECO:0007669"/>
    <property type="project" value="TreeGrafter"/>
</dbReference>
<dbReference type="InterPro" id="IPR036514">
    <property type="entry name" value="SGNH_hydro_sf"/>
</dbReference>
<dbReference type="Gene3D" id="3.40.50.1110">
    <property type="entry name" value="SGNH hydrolase"/>
    <property type="match status" value="1"/>
</dbReference>
<dbReference type="PANTHER" id="PTHR15010">
    <property type="entry name" value="ACYLOXYACYL HYDROLASE"/>
    <property type="match status" value="1"/>
</dbReference>
<feature type="domain" description="Saposin B-type" evidence="3">
    <location>
        <begin position="587"/>
        <end position="666"/>
    </location>
</feature>
<feature type="compositionally biased region" description="Polar residues" evidence="2">
    <location>
        <begin position="192"/>
        <end position="218"/>
    </location>
</feature>
<dbReference type="Gene3D" id="1.10.225.10">
    <property type="entry name" value="Saposin-like"/>
    <property type="match status" value="1"/>
</dbReference>
<dbReference type="EMBL" id="CAJOBP010001553">
    <property type="protein sequence ID" value="CAF4293373.1"/>
    <property type="molecule type" value="Genomic_DNA"/>
</dbReference>
<dbReference type="InterPro" id="IPR039676">
    <property type="entry name" value="AOAH"/>
</dbReference>
<evidence type="ECO:0000313" key="4">
    <source>
        <dbReference type="EMBL" id="CAF4293373.1"/>
    </source>
</evidence>
<dbReference type="InterPro" id="IPR008139">
    <property type="entry name" value="SaposinB_dom"/>
</dbReference>
<dbReference type="InterPro" id="IPR011001">
    <property type="entry name" value="Saposin-like"/>
</dbReference>
<evidence type="ECO:0000256" key="2">
    <source>
        <dbReference type="SAM" id="MobiDB-lite"/>
    </source>
</evidence>
<evidence type="ECO:0000313" key="5">
    <source>
        <dbReference type="Proteomes" id="UP000663873"/>
    </source>
</evidence>
<dbReference type="InterPro" id="IPR048593">
    <property type="entry name" value="AOAH_Saposin_N"/>
</dbReference>
<dbReference type="GO" id="GO:0009104">
    <property type="term" value="P:lipopolysaccharide catabolic process"/>
    <property type="evidence" value="ECO:0007669"/>
    <property type="project" value="TreeGrafter"/>
</dbReference>
<sequence>MDDRTLRTYLRNNSAWNLDESAPGPPPPLPPMDHFNGASFGNGDKLLNSSVHFPAEMRSANLNEMVSSIIDENPEYRQNGMMSTFSQYPSMMMPTTWSNGEQPNQHMHYMQQVKHIPPRQPKFATATISESGYPRNIPDVCSIRPNPPKDLQVLVRKGDHTGINSLITNMSLQQFRQMIGLQSSASLTINDRRISSSVHPSDNRRPYSSINNNPTQPLSSSSSSSSSSIPSLNPRLANAFKQRSQDTILQQNYPSFPNNDRQQHSPMQPISSHDTISMNFTGANGTSTINDTNLTSPATTYQDIRRTGVANTLHIAIEKCYEQLNYIRDSYTETESKIGIQTLHKSASTSLINDIATSNFSTLSNNPSRVDRLIAEYNYEYIRILRLHERVKETVNMHDTEATRQTLDEWLITINNVQDRRRQEIDNAAEKCRSGEPRLPDEKDVLQLAEALRILRITTRKIRTVLWYWLYWSTNSTANKIPLIARHQDEQLNTAEFHSMNQNDQHSNFYLFYPSTKNDDESKATLESDEQQRKLLLKNSISSNDNNKENEYSRDYNHIEDTASGIYLFLVVLFSIVNGNLARGVNGGVDCASCTIVVGVIEHLSILYNETIVASLERFCNYLPSDIKTYCKVAVDYLGPIIVEGFLKNETPDIICHSITLCRDDPGQAKCRLFQSKSLSNLSHSQRRANLRQHYPQLPSLLTSKACDLPGIKEICKIFEEVFNNHMPLVDIDGDRFGTEESFRGSAWRGKDCDDFSSKIRPGARSVMGDYAIDHNCNGIYGMDSSTNKPWEEEFCNDTQRLGMAVLGDSVSAHFHIPEQWLDARQLSVGVFEHLVYIIGNELDWPQLSGTTGHINNSWPNIEGSTRSLYARLFELDHCNHRDYQNIAVNGANSKSILDIVKTLTRDQKNDVPLLVIYSLVGNDVCNGHNDTVARMTTYEEMYNRTLAGLAYLDTVLPIGSHVLTTGLANGSILYELLHDRIHPLGRVGPPITYSKVYSYLECLEISPCNGWLSSNDTLRAFTSERAVNLSIAVHDATDAYSSKNFDSGYLDFPFDQAIQEWISQGGEPWQLIESVDGFHISQYGHAITSDVIWSWLQSNKPHWLPPANPHNADIERVFKDQGGY</sequence>
<dbReference type="Pfam" id="PF15189">
    <property type="entry name" value="MEIOC"/>
    <property type="match status" value="1"/>
</dbReference>
<protein>
    <recommendedName>
        <fullName evidence="3">Saposin B-type domain-containing protein</fullName>
    </recommendedName>
</protein>
<dbReference type="InterPro" id="IPR001087">
    <property type="entry name" value="GDSL"/>
</dbReference>
<dbReference type="Proteomes" id="UP000663873">
    <property type="component" value="Unassembled WGS sequence"/>
</dbReference>
<reference evidence="4" key="1">
    <citation type="submission" date="2021-02" db="EMBL/GenBank/DDBJ databases">
        <authorList>
            <person name="Nowell W R."/>
        </authorList>
    </citation>
    <scope>NUCLEOTIDE SEQUENCE</scope>
</reference>
<dbReference type="Pfam" id="PF00657">
    <property type="entry name" value="Lipase_GDSL"/>
    <property type="match status" value="1"/>
</dbReference>
<accession>A0A820HE26</accession>
<dbReference type="GO" id="GO:0050528">
    <property type="term" value="F:acyloxyacyl hydrolase activity"/>
    <property type="evidence" value="ECO:0007669"/>
    <property type="project" value="InterPro"/>
</dbReference>
<dbReference type="AlphaFoldDB" id="A0A820HE26"/>
<comment type="caution">
    <text evidence="4">The sequence shown here is derived from an EMBL/GenBank/DDBJ whole genome shotgun (WGS) entry which is preliminary data.</text>
</comment>
<evidence type="ECO:0000259" key="3">
    <source>
        <dbReference type="PROSITE" id="PS50015"/>
    </source>
</evidence>
<name>A0A820HE26_9BILA</name>
<dbReference type="SUPFAM" id="SSF52266">
    <property type="entry name" value="SGNH hydrolase"/>
    <property type="match status" value="1"/>
</dbReference>
<dbReference type="Pfam" id="PF20825">
    <property type="entry name" value="Saposin"/>
    <property type="match status" value="1"/>
</dbReference>
<feature type="compositionally biased region" description="Low complexity" evidence="2">
    <location>
        <begin position="219"/>
        <end position="228"/>
    </location>
</feature>